<dbReference type="InterPro" id="IPR029479">
    <property type="entry name" value="Nitroreductase"/>
</dbReference>
<organism evidence="10 11">
    <name type="scientific">Stutzerimonas nitrititolerans</name>
    <dbReference type="NCBI Taxonomy" id="2482751"/>
    <lineage>
        <taxon>Bacteria</taxon>
        <taxon>Pseudomonadati</taxon>
        <taxon>Pseudomonadota</taxon>
        <taxon>Gammaproteobacteria</taxon>
        <taxon>Pseudomonadales</taxon>
        <taxon>Pseudomonadaceae</taxon>
        <taxon>Stutzerimonas</taxon>
    </lineage>
</organism>
<dbReference type="Gene3D" id="3.40.109.10">
    <property type="entry name" value="NADH Oxidase"/>
    <property type="match status" value="1"/>
</dbReference>
<dbReference type="Pfam" id="PF00881">
    <property type="entry name" value="Nitroreductase"/>
    <property type="match status" value="1"/>
</dbReference>
<dbReference type="PIRSF" id="PIRSF000232">
    <property type="entry name" value="YdjA"/>
    <property type="match status" value="1"/>
</dbReference>
<evidence type="ECO:0000256" key="5">
    <source>
        <dbReference type="ARBA" id="ARBA00023002"/>
    </source>
</evidence>
<feature type="binding site" description="in other chain" evidence="8">
    <location>
        <begin position="133"/>
        <end position="135"/>
    </location>
    <ligand>
        <name>FMN</name>
        <dbReference type="ChEBI" id="CHEBI:58210"/>
        <note>ligand shared between dimeric partners</note>
    </ligand>
</feature>
<dbReference type="SUPFAM" id="SSF55469">
    <property type="entry name" value="FMN-dependent nitroreductase-like"/>
    <property type="match status" value="1"/>
</dbReference>
<dbReference type="Proteomes" id="UP001165292">
    <property type="component" value="Unassembled WGS sequence"/>
</dbReference>
<dbReference type="CDD" id="cd02135">
    <property type="entry name" value="YdjA-like"/>
    <property type="match status" value="1"/>
</dbReference>
<keyword evidence="6 7" id="KW-0520">NAD</keyword>
<comment type="similarity">
    <text evidence="1 7">Belongs to the nitroreductase family.</text>
</comment>
<evidence type="ECO:0000313" key="11">
    <source>
        <dbReference type="Proteomes" id="UP001165292"/>
    </source>
</evidence>
<comment type="cofactor">
    <cofactor evidence="8">
        <name>FMN</name>
        <dbReference type="ChEBI" id="CHEBI:58210"/>
    </cofactor>
    <text evidence="8">Binds 1 FMN per subunit.</text>
</comment>
<name>A0AA42BE34_9GAMM</name>
<comment type="caution">
    <text evidence="10">The sequence shown here is derived from an EMBL/GenBank/DDBJ whole genome shotgun (WGS) entry which is preliminary data.</text>
</comment>
<evidence type="ECO:0000256" key="6">
    <source>
        <dbReference type="ARBA" id="ARBA00023027"/>
    </source>
</evidence>
<accession>A0AA42BE34</accession>
<evidence type="ECO:0000256" key="3">
    <source>
        <dbReference type="ARBA" id="ARBA00022643"/>
    </source>
</evidence>
<feature type="domain" description="Nitroreductase" evidence="9">
    <location>
        <begin position="9"/>
        <end position="163"/>
    </location>
</feature>
<dbReference type="InterPro" id="IPR052530">
    <property type="entry name" value="NAD(P)H_nitroreductase"/>
</dbReference>
<dbReference type="EC" id="1.-.-.-" evidence="7"/>
<keyword evidence="4 7" id="KW-0521">NADP</keyword>
<keyword evidence="2 7" id="KW-0285">Flavoprotein</keyword>
<evidence type="ECO:0000256" key="8">
    <source>
        <dbReference type="PIRSR" id="PIRSR000232-1"/>
    </source>
</evidence>
<dbReference type="AlphaFoldDB" id="A0AA42BE34"/>
<dbReference type="InterPro" id="IPR000415">
    <property type="entry name" value="Nitroreductase-like"/>
</dbReference>
<proteinExistence type="inferred from homology"/>
<feature type="binding site" description="in other chain" evidence="8">
    <location>
        <begin position="10"/>
        <end position="12"/>
    </location>
    <ligand>
        <name>FMN</name>
        <dbReference type="ChEBI" id="CHEBI:58210"/>
        <note>ligand shared between dimeric partners</note>
    </ligand>
</feature>
<sequence length="189" mass="20834">MDALDLLLNRVSVTRLFDPAPDEAQLDLLFRAALRAPDHGQLRPWRFLVIQGAARERLGELFVESLKLSDPDCSEEALQKARKMPLRAPMLVVVVARLQSHPKVPESEQTLAAACAAHGLLLAAYAQGLGAVWRTGAFSYDEHVARGLELAAHERLLGFIYLGTPEEGRLRTPPALEPRDFVSQWHGGA</sequence>
<dbReference type="RefSeq" id="WP_115027653.1">
    <property type="nucleotide sequence ID" value="NZ_DAMAPE010000002.1"/>
</dbReference>
<keyword evidence="3 7" id="KW-0288">FMN</keyword>
<evidence type="ECO:0000256" key="4">
    <source>
        <dbReference type="ARBA" id="ARBA00022857"/>
    </source>
</evidence>
<evidence type="ECO:0000259" key="9">
    <source>
        <dbReference type="Pfam" id="PF00881"/>
    </source>
</evidence>
<dbReference type="EMBL" id="JAMYBS010000018">
    <property type="protein sequence ID" value="MCO7546012.1"/>
    <property type="molecule type" value="Genomic_DNA"/>
</dbReference>
<evidence type="ECO:0000256" key="7">
    <source>
        <dbReference type="PIRNR" id="PIRNR000232"/>
    </source>
</evidence>
<evidence type="ECO:0000256" key="1">
    <source>
        <dbReference type="ARBA" id="ARBA00007118"/>
    </source>
</evidence>
<evidence type="ECO:0000256" key="2">
    <source>
        <dbReference type="ARBA" id="ARBA00022630"/>
    </source>
</evidence>
<dbReference type="PANTHER" id="PTHR43821:SF1">
    <property type="entry name" value="NAD(P)H NITROREDUCTASE YDJA-RELATED"/>
    <property type="match status" value="1"/>
</dbReference>
<feature type="binding site" evidence="8">
    <location>
        <position position="35"/>
    </location>
    <ligand>
        <name>FMN</name>
        <dbReference type="ChEBI" id="CHEBI:58210"/>
        <note>ligand shared between dimeric partners</note>
    </ligand>
</feature>
<protein>
    <recommendedName>
        <fullName evidence="7">Putative NAD(P)H nitroreductase</fullName>
        <ecNumber evidence="7">1.-.-.-</ecNumber>
    </recommendedName>
</protein>
<gene>
    <name evidence="10" type="ORF">NJF43_14735</name>
</gene>
<dbReference type="InterPro" id="IPR026021">
    <property type="entry name" value="YdjA-like"/>
</dbReference>
<dbReference type="PANTHER" id="PTHR43821">
    <property type="entry name" value="NAD(P)H NITROREDUCTASE YDJA-RELATED"/>
    <property type="match status" value="1"/>
</dbReference>
<dbReference type="GO" id="GO:0016491">
    <property type="term" value="F:oxidoreductase activity"/>
    <property type="evidence" value="ECO:0007669"/>
    <property type="project" value="UniProtKB-UniRule"/>
</dbReference>
<keyword evidence="5 7" id="KW-0560">Oxidoreductase</keyword>
<feature type="binding site" evidence="8">
    <location>
        <position position="39"/>
    </location>
    <ligand>
        <name>FMN</name>
        <dbReference type="ChEBI" id="CHEBI:58210"/>
        <note>ligand shared between dimeric partners</note>
    </ligand>
</feature>
<evidence type="ECO:0000313" key="10">
    <source>
        <dbReference type="EMBL" id="MCO7546012.1"/>
    </source>
</evidence>
<reference evidence="10" key="1">
    <citation type="submission" date="2022-06" db="EMBL/GenBank/DDBJ databases">
        <title>Detection of beta-lactamases in bacteria of animal origin.</title>
        <authorList>
            <person name="Mlynarcik P."/>
            <person name="Zdarska V."/>
            <person name="Chudobova H."/>
            <person name="Prochazkova P."/>
            <person name="Hricova K."/>
            <person name="Mezerova K."/>
            <person name="Bardon J."/>
            <person name="Dolejska M."/>
            <person name="Sukkar I."/>
            <person name="Kolar M."/>
        </authorList>
    </citation>
    <scope>NUCLEOTIDE SEQUENCE</scope>
    <source>
        <strain evidence="10">S 300-3</strain>
    </source>
</reference>